<dbReference type="PANTHER" id="PTHR21192:SF2">
    <property type="entry name" value="NADH DEHYDROGENASE [UBIQUINONE] 1 ALPHA SUBCOMPLEX ASSEMBLY FACTOR 3"/>
    <property type="match status" value="1"/>
</dbReference>
<dbReference type="GO" id="GO:0005634">
    <property type="term" value="C:nucleus"/>
    <property type="evidence" value="ECO:0007669"/>
    <property type="project" value="Ensembl"/>
</dbReference>
<dbReference type="SUPFAM" id="SSF64076">
    <property type="entry name" value="MTH938-like"/>
    <property type="match status" value="1"/>
</dbReference>
<protein>
    <submittedName>
        <fullName evidence="2">NADH:ubiquinone oxidoreductase complex assembly factor 3</fullName>
    </submittedName>
</protein>
<organism evidence="2 3">
    <name type="scientific">Crocodylus porosus</name>
    <name type="common">Saltwater crocodile</name>
    <name type="synonym">Estuarine crocodile</name>
    <dbReference type="NCBI Taxonomy" id="8502"/>
    <lineage>
        <taxon>Eukaryota</taxon>
        <taxon>Metazoa</taxon>
        <taxon>Chordata</taxon>
        <taxon>Craniata</taxon>
        <taxon>Vertebrata</taxon>
        <taxon>Euteleostomi</taxon>
        <taxon>Archelosauria</taxon>
        <taxon>Archosauria</taxon>
        <taxon>Crocodylia</taxon>
        <taxon>Longirostres</taxon>
        <taxon>Crocodylidae</taxon>
        <taxon>Crocodylus</taxon>
    </lineage>
</organism>
<evidence type="ECO:0000256" key="1">
    <source>
        <dbReference type="SAM" id="MobiDB-lite"/>
    </source>
</evidence>
<dbReference type="GO" id="GO:0005743">
    <property type="term" value="C:mitochondrial inner membrane"/>
    <property type="evidence" value="ECO:0007669"/>
    <property type="project" value="Ensembl"/>
</dbReference>
<sequence>IPAGSHWRPLPPEKRVNPIPPCVLACHWRSLLTGFFHAEILVLGTGDRMEQVDPAVLSEVRQQGIAVEVQDTANACATFNFLVSENRLVAAGLIPPPSVGRTLPYAPPSTAKLPDRAAAGAGEGAPQ</sequence>
<proteinExistence type="predicted"/>
<dbReference type="GeneTree" id="ENSGT00390000018312"/>
<dbReference type="GO" id="GO:0032981">
    <property type="term" value="P:mitochondrial respiratory chain complex I assembly"/>
    <property type="evidence" value="ECO:0007669"/>
    <property type="project" value="Ensembl"/>
</dbReference>
<dbReference type="Pfam" id="PF04430">
    <property type="entry name" value="DUF498"/>
    <property type="match status" value="1"/>
</dbReference>
<dbReference type="InterPro" id="IPR036748">
    <property type="entry name" value="MTH938-like_sf"/>
</dbReference>
<keyword evidence="3" id="KW-1185">Reference proteome</keyword>
<dbReference type="Ensembl" id="ENSCPRT00005028110.1">
    <property type="protein sequence ID" value="ENSCPRP00005024078.1"/>
    <property type="gene ID" value="ENSCPRG00005016718.1"/>
</dbReference>
<evidence type="ECO:0000313" key="2">
    <source>
        <dbReference type="Ensembl" id="ENSCPRP00005024078.1"/>
    </source>
</evidence>
<reference evidence="2" key="2">
    <citation type="submission" date="2025-09" db="UniProtKB">
        <authorList>
            <consortium name="Ensembl"/>
        </authorList>
    </citation>
    <scope>IDENTIFICATION</scope>
</reference>
<dbReference type="PANTHER" id="PTHR21192">
    <property type="entry name" value="NUCLEAR PROTEIN E3-3"/>
    <property type="match status" value="1"/>
</dbReference>
<name>A0A7M4FH02_CROPO</name>
<feature type="region of interest" description="Disordered" evidence="1">
    <location>
        <begin position="105"/>
        <end position="127"/>
    </location>
</feature>
<dbReference type="AlphaFoldDB" id="A0A7M4FH02"/>
<reference evidence="2" key="1">
    <citation type="submission" date="2025-08" db="UniProtKB">
        <authorList>
            <consortium name="Ensembl"/>
        </authorList>
    </citation>
    <scope>IDENTIFICATION</scope>
</reference>
<evidence type="ECO:0000313" key="3">
    <source>
        <dbReference type="Proteomes" id="UP000594220"/>
    </source>
</evidence>
<dbReference type="Proteomes" id="UP000594220">
    <property type="component" value="Unplaced"/>
</dbReference>
<gene>
    <name evidence="2" type="primary">NDUFAF3</name>
</gene>
<dbReference type="InterPro" id="IPR007523">
    <property type="entry name" value="NDUFAF3/AAMDC"/>
</dbReference>
<dbReference type="Gene3D" id="3.40.1230.10">
    <property type="entry name" value="MTH938-like"/>
    <property type="match status" value="1"/>
</dbReference>
<accession>A0A7M4FH02</accession>